<keyword evidence="2" id="KW-1185">Reference proteome</keyword>
<gene>
    <name evidence="1" type="ORF">BSL78_21529</name>
</gene>
<dbReference type="EMBL" id="MRZV01001003">
    <property type="protein sequence ID" value="PIK41613.1"/>
    <property type="molecule type" value="Genomic_DNA"/>
</dbReference>
<accession>A0A2G8K0V7</accession>
<dbReference type="AlphaFoldDB" id="A0A2G8K0V7"/>
<organism evidence="1 2">
    <name type="scientific">Stichopus japonicus</name>
    <name type="common">Sea cucumber</name>
    <dbReference type="NCBI Taxonomy" id="307972"/>
    <lineage>
        <taxon>Eukaryota</taxon>
        <taxon>Metazoa</taxon>
        <taxon>Echinodermata</taxon>
        <taxon>Eleutherozoa</taxon>
        <taxon>Echinozoa</taxon>
        <taxon>Holothuroidea</taxon>
        <taxon>Aspidochirotacea</taxon>
        <taxon>Aspidochirotida</taxon>
        <taxon>Stichopodidae</taxon>
        <taxon>Apostichopus</taxon>
    </lineage>
</organism>
<evidence type="ECO:0000313" key="2">
    <source>
        <dbReference type="Proteomes" id="UP000230750"/>
    </source>
</evidence>
<evidence type="ECO:0000313" key="1">
    <source>
        <dbReference type="EMBL" id="PIK41613.1"/>
    </source>
</evidence>
<name>A0A2G8K0V7_STIJA</name>
<reference evidence="1 2" key="1">
    <citation type="journal article" date="2017" name="PLoS Biol.">
        <title>The sea cucumber genome provides insights into morphological evolution and visceral regeneration.</title>
        <authorList>
            <person name="Zhang X."/>
            <person name="Sun L."/>
            <person name="Yuan J."/>
            <person name="Sun Y."/>
            <person name="Gao Y."/>
            <person name="Zhang L."/>
            <person name="Li S."/>
            <person name="Dai H."/>
            <person name="Hamel J.F."/>
            <person name="Liu C."/>
            <person name="Yu Y."/>
            <person name="Liu S."/>
            <person name="Lin W."/>
            <person name="Guo K."/>
            <person name="Jin S."/>
            <person name="Xu P."/>
            <person name="Storey K.B."/>
            <person name="Huan P."/>
            <person name="Zhang T."/>
            <person name="Zhou Y."/>
            <person name="Zhang J."/>
            <person name="Lin C."/>
            <person name="Li X."/>
            <person name="Xing L."/>
            <person name="Huo D."/>
            <person name="Sun M."/>
            <person name="Wang L."/>
            <person name="Mercier A."/>
            <person name="Li F."/>
            <person name="Yang H."/>
            <person name="Xiang J."/>
        </authorList>
    </citation>
    <scope>NUCLEOTIDE SEQUENCE [LARGE SCALE GENOMIC DNA]</scope>
    <source>
        <strain evidence="1">Shaxun</strain>
        <tissue evidence="1">Muscle</tissue>
    </source>
</reference>
<protein>
    <submittedName>
        <fullName evidence="1">Uncharacterized protein</fullName>
    </submittedName>
</protein>
<proteinExistence type="predicted"/>
<comment type="caution">
    <text evidence="1">The sequence shown here is derived from an EMBL/GenBank/DDBJ whole genome shotgun (WGS) entry which is preliminary data.</text>
</comment>
<dbReference type="Proteomes" id="UP000230750">
    <property type="component" value="Unassembled WGS sequence"/>
</dbReference>
<sequence length="495" mass="52602">MGSTSRPDRLTDALQTITSSPGNKSGSSLWSGIDRGVQPGWPWVAIAPRHRCLCSVPVFILPPLRLRITSLGAGSLFGLGACPYFPVLGASSCYSHRLPASGPAAAPSAAPVRRSVDRASAPATPFWGPSSCYSRRLPASGPVFDPVWGSADRASALLPVLGAQQSSISVGSGSGAGSGSGVGLRVPVSLWSIVGPGPSGAHLWGRSSRLQLRFSASGPVSDPEWNVGSALPLGSRRTRGLAGPGLPEPISVCVPRRVPLSSTRTFCPFRSEFVIGFLLALCLALASPWSYNPDVAGTLGVGNIYFSSLSLSLSSGFSRRTWAPGAHFCVRTTPGTTLLDPDILSVPVGISHGLFIGLEPCPCLPLGHKNQTASGPWGGQFLFSFSISLFHSGVSLATLHSISHQLSRFFLTSSLSCNSLPSRRTVGVLDEVQFVQKLRTLASQPCVKFLPKCWRKQDSDQQWSLGYRSCLWGKDPGHPTHDRKNDTFKWLRVHD</sequence>